<sequence>MDESRQMLKIIVVPLAFLFSATCLAELKVTEPSTACALLSDSGLKGRKWTDYGDESFGCASDYKDIGAGSPLSNNLAYYATGTATAVEQVKLVLNFNQPKSKGPAIGALGKASEALAPKVLGAKLNNEIRKAIVKGEPVTSQIGSGSIEVTRDDWPNGKGYEVHVIMK</sequence>
<protein>
    <submittedName>
        <fullName evidence="1">Uncharacterized protein</fullName>
    </submittedName>
</protein>
<comment type="caution">
    <text evidence="1">The sequence shown here is derived from an EMBL/GenBank/DDBJ whole genome shotgun (WGS) entry which is preliminary data.</text>
</comment>
<dbReference type="Proteomes" id="UP000325438">
    <property type="component" value="Unassembled WGS sequence"/>
</dbReference>
<accession>A0A5N7JVN6</accession>
<name>A0A5N7JVN6_9PSED</name>
<dbReference type="EMBL" id="VUBA01000100">
    <property type="protein sequence ID" value="MPQ85452.1"/>
    <property type="molecule type" value="Genomic_DNA"/>
</dbReference>
<gene>
    <name evidence="1" type="ORF">F0170_16520</name>
</gene>
<proteinExistence type="predicted"/>
<dbReference type="AlphaFoldDB" id="A0A5N7JVN6"/>
<evidence type="ECO:0000313" key="2">
    <source>
        <dbReference type="Proteomes" id="UP000325438"/>
    </source>
</evidence>
<evidence type="ECO:0000313" key="1">
    <source>
        <dbReference type="EMBL" id="MPQ85452.1"/>
    </source>
</evidence>
<reference evidence="1 2" key="1">
    <citation type="submission" date="2019-09" db="EMBL/GenBank/DDBJ databases">
        <title>The draft genomes of Allium pathogen Pseudomonas sp.</title>
        <authorList>
            <person name="Fujikawa T."/>
            <person name="Sawada H."/>
        </authorList>
    </citation>
    <scope>NUCLEOTIDE SEQUENCE [LARGE SCALE GENOMIC DNA]</scope>
    <source>
        <strain evidence="1 2">MAFF 730085</strain>
    </source>
</reference>
<organism evidence="1 2">
    <name type="scientific">Pseudomonas kitaguniensis</name>
    <dbReference type="NCBI Taxonomy" id="2607908"/>
    <lineage>
        <taxon>Bacteria</taxon>
        <taxon>Pseudomonadati</taxon>
        <taxon>Pseudomonadota</taxon>
        <taxon>Gammaproteobacteria</taxon>
        <taxon>Pseudomonadales</taxon>
        <taxon>Pseudomonadaceae</taxon>
        <taxon>Pseudomonas</taxon>
    </lineage>
</organism>
<dbReference type="RefSeq" id="WP_152750158.1">
    <property type="nucleotide sequence ID" value="NZ_VUBA01000100.1"/>
</dbReference>